<keyword evidence="3" id="KW-1185">Reference proteome</keyword>
<dbReference type="Proteomes" id="UP000467840">
    <property type="component" value="Chromosome 8"/>
</dbReference>
<dbReference type="EMBL" id="JAAGAX010000016">
    <property type="protein sequence ID" value="KAF2288923.1"/>
    <property type="molecule type" value="Genomic_DNA"/>
</dbReference>
<comment type="caution">
    <text evidence="2">The sequence shown here is derived from an EMBL/GenBank/DDBJ whole genome shotgun (WGS) entry which is preliminary data.</text>
</comment>
<dbReference type="AlphaFoldDB" id="A0A6A6KLN4"/>
<gene>
    <name evidence="2" type="ORF">GH714_022832</name>
</gene>
<evidence type="ECO:0000256" key="1">
    <source>
        <dbReference type="SAM" id="MobiDB-lite"/>
    </source>
</evidence>
<name>A0A6A6KLN4_HEVBR</name>
<protein>
    <submittedName>
        <fullName evidence="2">Uncharacterized protein</fullName>
    </submittedName>
</protein>
<feature type="region of interest" description="Disordered" evidence="1">
    <location>
        <begin position="81"/>
        <end position="105"/>
    </location>
</feature>
<sequence length="105" mass="11740">MNTRYFSPLDSLCNSGTTVSFSANSAVGEDRGPVITRSRSSRTPPSTFLIRMAMRISRARWFTFLRRPAAIYGRYRQVNATQGDGFGLSDLEQQRGSDDSRPLAE</sequence>
<proteinExistence type="predicted"/>
<evidence type="ECO:0000313" key="2">
    <source>
        <dbReference type="EMBL" id="KAF2288923.1"/>
    </source>
</evidence>
<organism evidence="2 3">
    <name type="scientific">Hevea brasiliensis</name>
    <name type="common">Para rubber tree</name>
    <name type="synonym">Siphonia brasiliensis</name>
    <dbReference type="NCBI Taxonomy" id="3981"/>
    <lineage>
        <taxon>Eukaryota</taxon>
        <taxon>Viridiplantae</taxon>
        <taxon>Streptophyta</taxon>
        <taxon>Embryophyta</taxon>
        <taxon>Tracheophyta</taxon>
        <taxon>Spermatophyta</taxon>
        <taxon>Magnoliopsida</taxon>
        <taxon>eudicotyledons</taxon>
        <taxon>Gunneridae</taxon>
        <taxon>Pentapetalae</taxon>
        <taxon>rosids</taxon>
        <taxon>fabids</taxon>
        <taxon>Malpighiales</taxon>
        <taxon>Euphorbiaceae</taxon>
        <taxon>Crotonoideae</taxon>
        <taxon>Micrandreae</taxon>
        <taxon>Hevea</taxon>
    </lineage>
</organism>
<feature type="compositionally biased region" description="Basic and acidic residues" evidence="1">
    <location>
        <begin position="92"/>
        <end position="105"/>
    </location>
</feature>
<evidence type="ECO:0000313" key="3">
    <source>
        <dbReference type="Proteomes" id="UP000467840"/>
    </source>
</evidence>
<reference evidence="2 3" key="1">
    <citation type="journal article" date="2020" name="Mol. Plant">
        <title>The Chromosome-Based Rubber Tree Genome Provides New Insights into Spurge Genome Evolution and Rubber Biosynthesis.</title>
        <authorList>
            <person name="Liu J."/>
            <person name="Shi C."/>
            <person name="Shi C.C."/>
            <person name="Li W."/>
            <person name="Zhang Q.J."/>
            <person name="Zhang Y."/>
            <person name="Li K."/>
            <person name="Lu H.F."/>
            <person name="Shi C."/>
            <person name="Zhu S.T."/>
            <person name="Xiao Z.Y."/>
            <person name="Nan H."/>
            <person name="Yue Y."/>
            <person name="Zhu X.G."/>
            <person name="Wu Y."/>
            <person name="Hong X.N."/>
            <person name="Fan G.Y."/>
            <person name="Tong Y."/>
            <person name="Zhang D."/>
            <person name="Mao C.L."/>
            <person name="Liu Y.L."/>
            <person name="Hao S.J."/>
            <person name="Liu W.Q."/>
            <person name="Lv M.Q."/>
            <person name="Zhang H.B."/>
            <person name="Liu Y."/>
            <person name="Hu-Tang G.R."/>
            <person name="Wang J.P."/>
            <person name="Wang J.H."/>
            <person name="Sun Y.H."/>
            <person name="Ni S.B."/>
            <person name="Chen W.B."/>
            <person name="Zhang X.C."/>
            <person name="Jiao Y.N."/>
            <person name="Eichler E.E."/>
            <person name="Li G.H."/>
            <person name="Liu X."/>
            <person name="Gao L.Z."/>
        </authorList>
    </citation>
    <scope>NUCLEOTIDE SEQUENCE [LARGE SCALE GENOMIC DNA]</scope>
    <source>
        <strain evidence="3">cv. GT1</strain>
        <tissue evidence="2">Leaf</tissue>
    </source>
</reference>
<accession>A0A6A6KLN4</accession>